<evidence type="ECO:0000256" key="2">
    <source>
        <dbReference type="ARBA" id="ARBA00022723"/>
    </source>
</evidence>
<evidence type="ECO:0000256" key="1">
    <source>
        <dbReference type="ARBA" id="ARBA00001936"/>
    </source>
</evidence>
<dbReference type="EMBL" id="JAVLET010000003">
    <property type="protein sequence ID" value="KAL0472155.1"/>
    <property type="molecule type" value="Genomic_DNA"/>
</dbReference>
<comment type="caution">
    <text evidence="6">The sequence shown here is derived from an EMBL/GenBank/DDBJ whole genome shotgun (WGS) entry which is preliminary data.</text>
</comment>
<evidence type="ECO:0000313" key="7">
    <source>
        <dbReference type="Proteomes" id="UP001451303"/>
    </source>
</evidence>
<comment type="cofactor">
    <cofactor evidence="1">
        <name>Mn(2+)</name>
        <dbReference type="ChEBI" id="CHEBI:29035"/>
    </cofactor>
</comment>
<dbReference type="InterPro" id="IPR001667">
    <property type="entry name" value="DDH_dom"/>
</dbReference>
<dbReference type="SUPFAM" id="SSF64182">
    <property type="entry name" value="DHH phosphoesterases"/>
    <property type="match status" value="1"/>
</dbReference>
<dbReference type="Pfam" id="PF02833">
    <property type="entry name" value="DHHA2"/>
    <property type="match status" value="1"/>
</dbReference>
<dbReference type="PANTHER" id="PTHR12112:SF39">
    <property type="entry name" value="EG:152A3.5 PROTEIN (FBGN0003116_PN PROTEIN)"/>
    <property type="match status" value="1"/>
</dbReference>
<dbReference type="Pfam" id="PF01368">
    <property type="entry name" value="DHH"/>
    <property type="match status" value="1"/>
</dbReference>
<evidence type="ECO:0000256" key="4">
    <source>
        <dbReference type="ARBA" id="ARBA00023211"/>
    </source>
</evidence>
<feature type="domain" description="DHHA2" evidence="5">
    <location>
        <begin position="305"/>
        <end position="460"/>
    </location>
</feature>
<evidence type="ECO:0000313" key="6">
    <source>
        <dbReference type="EMBL" id="KAL0472155.1"/>
    </source>
</evidence>
<dbReference type="InterPro" id="IPR038763">
    <property type="entry name" value="DHH_sf"/>
</dbReference>
<dbReference type="InterPro" id="IPR004097">
    <property type="entry name" value="DHHA2"/>
</dbReference>
<keyword evidence="2" id="KW-0479">Metal-binding</keyword>
<sequence>MCTAGTSIIVFRIINLTLVGLCPVTYFGLIGNIFDCPGYTTMAPAARVSLNKFLRTARKALLAPPAQRPNPLVFVIGNESADLDSLCSSILLAYFCTYRTTPPTLHIPLSNLPQADLALRPELTAVLKPAGLHANDLITLDGLPKDDHVTPENTQWQLVDHNSLTGPLAARGFGGPERIIGCIDHHDDEGVVPPTVKPRMIEKSGSCMSLVVEYCKPVWEELSRLESAEDEEGTTNSREEWESQLAHLALAPILIDTTNLTSKDKTTEWDTGAVEFLEGRLTQESQKTSVASGGGQEGYDRTAYFNHITSLKEEIAGLSYRDILRKDYKRWEDGGLAVGISTVVRGLEYLLTEIGDQKEFTEALRVWAKEQELDIAAVMTVSNPDGKFTRELLIWAFNERAVKVVKRFVEKHGEEGLQLQTWGGGKLDSDDGKGEWVRCWTQGRVDKSRKQVAPMLRDAMKEAARL</sequence>
<dbReference type="PANTHER" id="PTHR12112">
    <property type="entry name" value="BNIP - RELATED"/>
    <property type="match status" value="1"/>
</dbReference>
<proteinExistence type="predicted"/>
<dbReference type="InterPro" id="IPR038222">
    <property type="entry name" value="DHHA2_dom_sf"/>
</dbReference>
<keyword evidence="7" id="KW-1185">Reference proteome</keyword>
<name>A0ABR3DHJ7_NEUIN</name>
<dbReference type="SMART" id="SM01131">
    <property type="entry name" value="DHHA2"/>
    <property type="match status" value="1"/>
</dbReference>
<dbReference type="Gene3D" id="3.90.1640.10">
    <property type="entry name" value="inorganic pyrophosphatase (n-terminal core)"/>
    <property type="match status" value="1"/>
</dbReference>
<protein>
    <submittedName>
        <fullName evidence="6">Exopolyphosphatase</fullName>
    </submittedName>
</protein>
<evidence type="ECO:0000256" key="3">
    <source>
        <dbReference type="ARBA" id="ARBA00022801"/>
    </source>
</evidence>
<accession>A0ABR3DHJ7</accession>
<organism evidence="6 7">
    <name type="scientific">Neurospora intermedia</name>
    <dbReference type="NCBI Taxonomy" id="5142"/>
    <lineage>
        <taxon>Eukaryota</taxon>
        <taxon>Fungi</taxon>
        <taxon>Dikarya</taxon>
        <taxon>Ascomycota</taxon>
        <taxon>Pezizomycotina</taxon>
        <taxon>Sordariomycetes</taxon>
        <taxon>Sordariomycetidae</taxon>
        <taxon>Sordariales</taxon>
        <taxon>Sordariaceae</taxon>
        <taxon>Neurospora</taxon>
    </lineage>
</organism>
<gene>
    <name evidence="6" type="ORF">QR685DRAFT_521200</name>
</gene>
<keyword evidence="3" id="KW-0378">Hydrolase</keyword>
<evidence type="ECO:0000259" key="5">
    <source>
        <dbReference type="SMART" id="SM01131"/>
    </source>
</evidence>
<dbReference type="Gene3D" id="3.10.310.20">
    <property type="entry name" value="DHHA2 domain"/>
    <property type="match status" value="1"/>
</dbReference>
<dbReference type="Proteomes" id="UP001451303">
    <property type="component" value="Unassembled WGS sequence"/>
</dbReference>
<keyword evidence="4" id="KW-0464">Manganese</keyword>
<reference evidence="6 7" key="1">
    <citation type="submission" date="2023-09" db="EMBL/GenBank/DDBJ databases">
        <title>Multi-omics analysis of a traditional fermented food reveals byproduct-associated fungal strains for waste-to-food upcycling.</title>
        <authorList>
            <consortium name="Lawrence Berkeley National Laboratory"/>
            <person name="Rekdal V.M."/>
            <person name="Villalobos-Escobedo J.M."/>
            <person name="Rodriguez-Valeron N."/>
            <person name="Garcia M.O."/>
            <person name="Vasquez D.P."/>
            <person name="Damayanti I."/>
            <person name="Sorensen P.M."/>
            <person name="Baidoo E.E."/>
            <person name="De Carvalho A.C."/>
            <person name="Riley R."/>
            <person name="Lipzen A."/>
            <person name="He G."/>
            <person name="Yan M."/>
            <person name="Haridas S."/>
            <person name="Daum C."/>
            <person name="Yoshinaga Y."/>
            <person name="Ng V."/>
            <person name="Grigoriev I.V."/>
            <person name="Munk R."/>
            <person name="Nuraida L."/>
            <person name="Wijaya C.H."/>
            <person name="Morales P.-C."/>
            <person name="Keasling J.D."/>
        </authorList>
    </citation>
    <scope>NUCLEOTIDE SEQUENCE [LARGE SCALE GENOMIC DNA]</scope>
    <source>
        <strain evidence="6 7">FGSC 2613</strain>
    </source>
</reference>